<sequence length="183" mass="20869">MTKRSRETEIIEAASRIVQQKGVFSLTLEAVAKEAGVSKGGLLYHFPTKEALVEGMVNHLISSYKKGITEQMEQDDVEIGKWTRSIIKETYRQTYHNEDMNTGLLAALAINPALLDTVRDRYQEWQEQLDSDGIDPVKALILRLSMDGLWLTELLGLVSFDEKTREEVKETLVEQTKYKDGYQ</sequence>
<keyword evidence="2 4" id="KW-0238">DNA-binding</keyword>
<dbReference type="EMBL" id="JACHHB010000002">
    <property type="protein sequence ID" value="MBB5172326.1"/>
    <property type="molecule type" value="Genomic_DNA"/>
</dbReference>
<keyword evidence="7" id="KW-1185">Reference proteome</keyword>
<dbReference type="Proteomes" id="UP000551878">
    <property type="component" value="Unassembled WGS sequence"/>
</dbReference>
<dbReference type="InterPro" id="IPR050109">
    <property type="entry name" value="HTH-type_TetR-like_transc_reg"/>
</dbReference>
<dbReference type="PRINTS" id="PR00455">
    <property type="entry name" value="HTHTETR"/>
</dbReference>
<name>A0A840QLU6_9BACI</name>
<dbReference type="SUPFAM" id="SSF48498">
    <property type="entry name" value="Tetracyclin repressor-like, C-terminal domain"/>
    <property type="match status" value="1"/>
</dbReference>
<dbReference type="PANTHER" id="PTHR30055:SF234">
    <property type="entry name" value="HTH-TYPE TRANSCRIPTIONAL REGULATOR BETI"/>
    <property type="match status" value="1"/>
</dbReference>
<gene>
    <name evidence="6" type="ORF">HNQ41_000470</name>
</gene>
<dbReference type="SUPFAM" id="SSF46689">
    <property type="entry name" value="Homeodomain-like"/>
    <property type="match status" value="1"/>
</dbReference>
<accession>A0A840QLU6</accession>
<dbReference type="InterPro" id="IPR009057">
    <property type="entry name" value="Homeodomain-like_sf"/>
</dbReference>
<dbReference type="PANTHER" id="PTHR30055">
    <property type="entry name" value="HTH-TYPE TRANSCRIPTIONAL REGULATOR RUTR"/>
    <property type="match status" value="1"/>
</dbReference>
<dbReference type="InterPro" id="IPR001647">
    <property type="entry name" value="HTH_TetR"/>
</dbReference>
<dbReference type="Pfam" id="PF17937">
    <property type="entry name" value="TetR_C_28"/>
    <property type="match status" value="1"/>
</dbReference>
<dbReference type="Pfam" id="PF00440">
    <property type="entry name" value="TetR_N"/>
    <property type="match status" value="1"/>
</dbReference>
<feature type="domain" description="HTH tetR-type" evidence="5">
    <location>
        <begin position="4"/>
        <end position="64"/>
    </location>
</feature>
<organism evidence="6 7">
    <name type="scientific">Texcoconibacillus texcoconensis</name>
    <dbReference type="NCBI Taxonomy" id="1095777"/>
    <lineage>
        <taxon>Bacteria</taxon>
        <taxon>Bacillati</taxon>
        <taxon>Bacillota</taxon>
        <taxon>Bacilli</taxon>
        <taxon>Bacillales</taxon>
        <taxon>Bacillaceae</taxon>
        <taxon>Texcoconibacillus</taxon>
    </lineage>
</organism>
<evidence type="ECO:0000313" key="6">
    <source>
        <dbReference type="EMBL" id="MBB5172326.1"/>
    </source>
</evidence>
<feature type="DNA-binding region" description="H-T-H motif" evidence="4">
    <location>
        <begin position="27"/>
        <end position="46"/>
    </location>
</feature>
<keyword evidence="3" id="KW-0804">Transcription</keyword>
<dbReference type="InterPro" id="IPR041479">
    <property type="entry name" value="TetR_CgmR_C"/>
</dbReference>
<evidence type="ECO:0000256" key="4">
    <source>
        <dbReference type="PROSITE-ProRule" id="PRU00335"/>
    </source>
</evidence>
<evidence type="ECO:0000256" key="2">
    <source>
        <dbReference type="ARBA" id="ARBA00023125"/>
    </source>
</evidence>
<keyword evidence="1" id="KW-0805">Transcription regulation</keyword>
<dbReference type="AlphaFoldDB" id="A0A840QLU6"/>
<proteinExistence type="predicted"/>
<dbReference type="InterPro" id="IPR036271">
    <property type="entry name" value="Tet_transcr_reg_TetR-rel_C_sf"/>
</dbReference>
<evidence type="ECO:0000313" key="7">
    <source>
        <dbReference type="Proteomes" id="UP000551878"/>
    </source>
</evidence>
<evidence type="ECO:0000256" key="1">
    <source>
        <dbReference type="ARBA" id="ARBA00023015"/>
    </source>
</evidence>
<dbReference type="GO" id="GO:0003700">
    <property type="term" value="F:DNA-binding transcription factor activity"/>
    <property type="evidence" value="ECO:0007669"/>
    <property type="project" value="TreeGrafter"/>
</dbReference>
<evidence type="ECO:0000256" key="3">
    <source>
        <dbReference type="ARBA" id="ARBA00023163"/>
    </source>
</evidence>
<dbReference type="Gene3D" id="1.10.357.10">
    <property type="entry name" value="Tetracycline Repressor, domain 2"/>
    <property type="match status" value="1"/>
</dbReference>
<comment type="caution">
    <text evidence="6">The sequence shown here is derived from an EMBL/GenBank/DDBJ whole genome shotgun (WGS) entry which is preliminary data.</text>
</comment>
<dbReference type="GO" id="GO:0000976">
    <property type="term" value="F:transcription cis-regulatory region binding"/>
    <property type="evidence" value="ECO:0007669"/>
    <property type="project" value="TreeGrafter"/>
</dbReference>
<evidence type="ECO:0000259" key="5">
    <source>
        <dbReference type="PROSITE" id="PS50977"/>
    </source>
</evidence>
<dbReference type="RefSeq" id="WP_184662815.1">
    <property type="nucleotide sequence ID" value="NZ_JACHHB010000002.1"/>
</dbReference>
<dbReference type="PROSITE" id="PS50977">
    <property type="entry name" value="HTH_TETR_2"/>
    <property type="match status" value="1"/>
</dbReference>
<protein>
    <submittedName>
        <fullName evidence="6">AcrR family transcriptional regulator</fullName>
    </submittedName>
</protein>
<reference evidence="6 7" key="1">
    <citation type="submission" date="2020-08" db="EMBL/GenBank/DDBJ databases">
        <title>Genomic Encyclopedia of Type Strains, Phase IV (KMG-IV): sequencing the most valuable type-strain genomes for metagenomic binning, comparative biology and taxonomic classification.</title>
        <authorList>
            <person name="Goeker M."/>
        </authorList>
    </citation>
    <scope>NUCLEOTIDE SEQUENCE [LARGE SCALE GENOMIC DNA]</scope>
    <source>
        <strain evidence="6 7">DSM 24696</strain>
    </source>
</reference>